<name>A0ABX1MSQ2_9RHOO</name>
<evidence type="ECO:0000313" key="2">
    <source>
        <dbReference type="Proteomes" id="UP000652074"/>
    </source>
</evidence>
<accession>A0ABX1MSQ2</accession>
<comment type="caution">
    <text evidence="1">The sequence shown here is derived from an EMBL/GenBank/DDBJ whole genome shotgun (WGS) entry which is preliminary data.</text>
</comment>
<keyword evidence="2" id="KW-1185">Reference proteome</keyword>
<proteinExistence type="predicted"/>
<dbReference type="Proteomes" id="UP000652074">
    <property type="component" value="Unassembled WGS sequence"/>
</dbReference>
<protein>
    <submittedName>
        <fullName evidence="1">Uncharacterized protein</fullName>
    </submittedName>
</protein>
<dbReference type="RefSeq" id="WP_169208321.1">
    <property type="nucleotide sequence ID" value="NZ_CP059560.1"/>
</dbReference>
<gene>
    <name evidence="1" type="ORF">GPA26_21245</name>
</gene>
<evidence type="ECO:0000313" key="1">
    <source>
        <dbReference type="EMBL" id="NMF90992.1"/>
    </source>
</evidence>
<dbReference type="EMBL" id="WTVR01000060">
    <property type="protein sequence ID" value="NMF90992.1"/>
    <property type="molecule type" value="Genomic_DNA"/>
</dbReference>
<sequence length="71" mass="7898">MANESVSVSGPVSVVSDAKQRVAFDLMKFIGEKCYATDRGAQETKDYWLKLYRQCYKAANGGSVESILKEE</sequence>
<reference evidence="1 2" key="1">
    <citation type="submission" date="2019-12" db="EMBL/GenBank/DDBJ databases">
        <title>Comparative genomics gives insights into the taxonomy of the Azoarcus-Aromatoleum group and reveals separate origins of nif in the plant-associated Azoarcus and non-plant-associated Aromatoleum sub-groups.</title>
        <authorList>
            <person name="Lafos M."/>
            <person name="Maluk M."/>
            <person name="Batista M."/>
            <person name="Junghare M."/>
            <person name="Carmona M."/>
            <person name="Faoro H."/>
            <person name="Cruz L.M."/>
            <person name="Battistoni F."/>
            <person name="De Souza E."/>
            <person name="Pedrosa F."/>
            <person name="Chen W.-M."/>
            <person name="Poole P.S."/>
            <person name="Dixon R.A."/>
            <person name="James E.K."/>
        </authorList>
    </citation>
    <scope>NUCLEOTIDE SEQUENCE [LARGE SCALE GENOMIC DNA]</scope>
    <source>
        <strain evidence="1 2">ToN1</strain>
    </source>
</reference>
<organism evidence="1 2">
    <name type="scientific">Aromatoleum petrolei</name>
    <dbReference type="NCBI Taxonomy" id="76116"/>
    <lineage>
        <taxon>Bacteria</taxon>
        <taxon>Pseudomonadati</taxon>
        <taxon>Pseudomonadota</taxon>
        <taxon>Betaproteobacteria</taxon>
        <taxon>Rhodocyclales</taxon>
        <taxon>Rhodocyclaceae</taxon>
        <taxon>Aromatoleum</taxon>
    </lineage>
</organism>